<evidence type="ECO:0008006" key="4">
    <source>
        <dbReference type="Google" id="ProtNLM"/>
    </source>
</evidence>
<sequence precursor="true">MNLNRLPALNALCCAALLGCAMQARAETSPYYLGVSETVTRDSNLERAPAGGPVLSDTFLSTGVRLGLDQTLSRQRLSASLNANRNQFRSQKRFDNTDYALNTRLDWATAERWSGNLLAETRQSLDRFDVDNTRTFAGRNLVRTHTVSTQARVGLVTMYTFDAGLSANRVQYEASPTRDVRQWTGNGGISVRPGSGLQVRVGARYTDARYPNFANGVGDDVKRRDLDFTGTLEASGASTLTARLSRTRESHSAQLARDYNTWTGALAWNWRPTAKVTLDTSLSRDSNIGSSSFDIGQTSFDTSDTRLRTTLAVKAQWELTGKVLLGAGVSTSRRTLDNSLVAIGAASVNSASDRTQAVDLSLRYLPIRNIELGCGVHWEDRSVSDPASTITYAYDVTVLNCSGQLYWR</sequence>
<dbReference type="OrthoDB" id="9149087at2"/>
<dbReference type="HOGENOM" id="CLU_686385_0_0_4"/>
<feature type="signal peptide" evidence="1">
    <location>
        <begin position="1"/>
        <end position="26"/>
    </location>
</feature>
<dbReference type="RefSeq" id="WP_012347733.1">
    <property type="nucleotide sequence ID" value="NC_010524.1"/>
</dbReference>
<dbReference type="KEGG" id="lch:Lcho_2714"/>
<proteinExistence type="predicted"/>
<protein>
    <recommendedName>
        <fullName evidence="4">PEP-CTERM system associated protein</fullName>
    </recommendedName>
</protein>
<dbReference type="AlphaFoldDB" id="B1Y8A9"/>
<dbReference type="eggNOG" id="COG5338">
    <property type="taxonomic scope" value="Bacteria"/>
</dbReference>
<dbReference type="EMBL" id="CP001013">
    <property type="protein sequence ID" value="ACB34979.1"/>
    <property type="molecule type" value="Genomic_DNA"/>
</dbReference>
<reference evidence="2 3" key="1">
    <citation type="submission" date="2008-03" db="EMBL/GenBank/DDBJ databases">
        <title>Complete sequence of Leptothrix cholodnii SP-6.</title>
        <authorList>
            <consortium name="US DOE Joint Genome Institute"/>
            <person name="Copeland A."/>
            <person name="Lucas S."/>
            <person name="Lapidus A."/>
            <person name="Glavina del Rio T."/>
            <person name="Dalin E."/>
            <person name="Tice H."/>
            <person name="Bruce D."/>
            <person name="Goodwin L."/>
            <person name="Pitluck S."/>
            <person name="Chertkov O."/>
            <person name="Brettin T."/>
            <person name="Detter J.C."/>
            <person name="Han C."/>
            <person name="Kuske C.R."/>
            <person name="Schmutz J."/>
            <person name="Larimer F."/>
            <person name="Land M."/>
            <person name="Hauser L."/>
            <person name="Kyrpides N."/>
            <person name="Lykidis A."/>
            <person name="Emerson D."/>
            <person name="Richardson P."/>
        </authorList>
    </citation>
    <scope>NUCLEOTIDE SEQUENCE [LARGE SCALE GENOMIC DNA]</scope>
    <source>
        <strain evidence="3">ATCC 51168 / LMG 8142 / SP-6</strain>
    </source>
</reference>
<accession>B1Y8A9</accession>
<dbReference type="PROSITE" id="PS51257">
    <property type="entry name" value="PROKAR_LIPOPROTEIN"/>
    <property type="match status" value="1"/>
</dbReference>
<dbReference type="Proteomes" id="UP000001693">
    <property type="component" value="Chromosome"/>
</dbReference>
<gene>
    <name evidence="2" type="ordered locus">Lcho_2714</name>
</gene>
<organism evidence="2 3">
    <name type="scientific">Leptothrix cholodnii (strain ATCC 51168 / LMG 8142 / SP-6)</name>
    <name type="common">Leptothrix discophora (strain SP-6)</name>
    <dbReference type="NCBI Taxonomy" id="395495"/>
    <lineage>
        <taxon>Bacteria</taxon>
        <taxon>Pseudomonadati</taxon>
        <taxon>Pseudomonadota</taxon>
        <taxon>Betaproteobacteria</taxon>
        <taxon>Burkholderiales</taxon>
        <taxon>Sphaerotilaceae</taxon>
        <taxon>Leptothrix</taxon>
    </lineage>
</organism>
<feature type="chain" id="PRO_5002770615" description="PEP-CTERM system associated protein" evidence="1">
    <location>
        <begin position="27"/>
        <end position="408"/>
    </location>
</feature>
<evidence type="ECO:0000256" key="1">
    <source>
        <dbReference type="SAM" id="SignalP"/>
    </source>
</evidence>
<name>B1Y8A9_LEPCP</name>
<dbReference type="STRING" id="395495.Lcho_2714"/>
<keyword evidence="1" id="KW-0732">Signal</keyword>
<evidence type="ECO:0000313" key="2">
    <source>
        <dbReference type="EMBL" id="ACB34979.1"/>
    </source>
</evidence>
<evidence type="ECO:0000313" key="3">
    <source>
        <dbReference type="Proteomes" id="UP000001693"/>
    </source>
</evidence>
<keyword evidence="3" id="KW-1185">Reference proteome</keyword>
<dbReference type="SUPFAM" id="SSF56935">
    <property type="entry name" value="Porins"/>
    <property type="match status" value="1"/>
</dbReference>